<dbReference type="SUPFAM" id="SSF48452">
    <property type="entry name" value="TPR-like"/>
    <property type="match status" value="1"/>
</dbReference>
<evidence type="ECO:0000313" key="2">
    <source>
        <dbReference type="Proteomes" id="UP000504632"/>
    </source>
</evidence>
<dbReference type="PROSITE" id="PS50005">
    <property type="entry name" value="TPR"/>
    <property type="match status" value="2"/>
</dbReference>
<dbReference type="Pfam" id="PF14559">
    <property type="entry name" value="TPR_19"/>
    <property type="match status" value="1"/>
</dbReference>
<organism evidence="2 3">
    <name type="scientific">Chanos chanos</name>
    <name type="common">Milkfish</name>
    <name type="synonym">Mugil chanos</name>
    <dbReference type="NCBI Taxonomy" id="29144"/>
    <lineage>
        <taxon>Eukaryota</taxon>
        <taxon>Metazoa</taxon>
        <taxon>Chordata</taxon>
        <taxon>Craniata</taxon>
        <taxon>Vertebrata</taxon>
        <taxon>Euteleostomi</taxon>
        <taxon>Actinopterygii</taxon>
        <taxon>Neopterygii</taxon>
        <taxon>Teleostei</taxon>
        <taxon>Ostariophysi</taxon>
        <taxon>Gonorynchiformes</taxon>
        <taxon>Chanidae</taxon>
        <taxon>Chanos</taxon>
    </lineage>
</organism>
<accession>A0A6J2VR71</accession>
<dbReference type="InParanoid" id="A0A6J2VR71"/>
<feature type="repeat" description="TPR" evidence="1">
    <location>
        <begin position="173"/>
        <end position="206"/>
    </location>
</feature>
<dbReference type="PANTHER" id="PTHR46540:SF1">
    <property type="entry name" value="TETRATRICOPEPTIDE REPEAT PROTEIN 12"/>
    <property type="match status" value="1"/>
</dbReference>
<dbReference type="GeneID" id="115815663"/>
<name>A0A6J2VR71_CHACN</name>
<dbReference type="Proteomes" id="UP000504632">
    <property type="component" value="Chromosome 6"/>
</dbReference>
<keyword evidence="2" id="KW-1185">Reference proteome</keyword>
<dbReference type="InterPro" id="IPR043195">
    <property type="entry name" value="TTC12"/>
</dbReference>
<dbReference type="CTD" id="54970"/>
<dbReference type="GO" id="GO:0005813">
    <property type="term" value="C:centrosome"/>
    <property type="evidence" value="ECO:0007669"/>
    <property type="project" value="TreeGrafter"/>
</dbReference>
<proteinExistence type="predicted"/>
<dbReference type="PANTHER" id="PTHR46540">
    <property type="entry name" value="TETRATRICOPEPTIDE REPEAT PROTEIN 12"/>
    <property type="match status" value="1"/>
</dbReference>
<dbReference type="SUPFAM" id="SSF48371">
    <property type="entry name" value="ARM repeat"/>
    <property type="match status" value="1"/>
</dbReference>
<reference evidence="3" key="1">
    <citation type="submission" date="2025-08" db="UniProtKB">
        <authorList>
            <consortium name="RefSeq"/>
        </authorList>
    </citation>
    <scope>IDENTIFICATION</scope>
</reference>
<dbReference type="Pfam" id="PF13181">
    <property type="entry name" value="TPR_8"/>
    <property type="match status" value="1"/>
</dbReference>
<dbReference type="GO" id="GO:0007288">
    <property type="term" value="P:sperm axoneme assembly"/>
    <property type="evidence" value="ECO:0007669"/>
    <property type="project" value="TreeGrafter"/>
</dbReference>
<sequence>MEEDLEKFLKNVDQISELVKEFNTSDVKSQEKAVERADRFLASLNDEETCKTRLNRTVINNKPSHAIGSAVSIFTCFVSKENFMKFLEKDAEERRRRRKIQEVQANALKEKGNEAFAQGDYEKAVKFYTEGLQQQRDMQALYTNRAQALIKLRRYKEAISDCEWALRCNEKCIKAYVHMGRSHLALKNYSESRMCFQKILDLEPERETMVKDYLTKVDLEENKDSQEKTAWEEFEKGEEKATVMPQLLEKLDRPNEMPLYYCGGVKLLSQTITDSTGQTLFRLNNGFSIVNGNNVVRRCLSQNAGEPYSEELCVSVLKLWRVICNGNDENQQMLIRCSNTSEHLVQLLISQTEEVQLECLALLVSYSQTQLGRRLMIENLNLSTFVENLMSCISTDINLALTALTILEGLASENKFRSQSREIFTTLFVPPFESFLKNITESNQRVLPSFISVIGTMALDDVIRRKVANMKEFWEASFTAMEQCTCCEYRIVLYPLLGLMINISSNPSLAVQDYADGICSGCLNLLSDCEGGIITRAAGLLSTVLIKSQDATQNVVEKGIVKKLLRLLKGAGQTTSRYSIKTLAVCTASSQQACEELVMHDKRLQTLRKLLGSNDELVVGNAALCLGHCLAVQGAAASLLGTDIVMPLLRHAAGDTKRSAVQQNAAIALGKLCKTEPRHMVKLRELHGLEILHSCMKLIT</sequence>
<dbReference type="InterPro" id="IPR011989">
    <property type="entry name" value="ARM-like"/>
</dbReference>
<dbReference type="InterPro" id="IPR019734">
    <property type="entry name" value="TPR_rpt"/>
</dbReference>
<feature type="repeat" description="TPR" evidence="1">
    <location>
        <begin position="105"/>
        <end position="138"/>
    </location>
</feature>
<dbReference type="GO" id="GO:0070286">
    <property type="term" value="P:axonemal dynein complex assembly"/>
    <property type="evidence" value="ECO:0007669"/>
    <property type="project" value="TreeGrafter"/>
</dbReference>
<dbReference type="OrthoDB" id="629492at2759"/>
<gene>
    <name evidence="3" type="primary">ttc12</name>
</gene>
<dbReference type="InterPro" id="IPR011990">
    <property type="entry name" value="TPR-like_helical_dom_sf"/>
</dbReference>
<dbReference type="Gene3D" id="1.25.10.10">
    <property type="entry name" value="Leucine-rich Repeat Variant"/>
    <property type="match status" value="2"/>
</dbReference>
<dbReference type="SMART" id="SM00028">
    <property type="entry name" value="TPR"/>
    <property type="match status" value="3"/>
</dbReference>
<protein>
    <submittedName>
        <fullName evidence="3">Tetratricopeptide repeat protein 12</fullName>
    </submittedName>
</protein>
<evidence type="ECO:0000256" key="1">
    <source>
        <dbReference type="PROSITE-ProRule" id="PRU00339"/>
    </source>
</evidence>
<dbReference type="GO" id="GO:0005737">
    <property type="term" value="C:cytoplasm"/>
    <property type="evidence" value="ECO:0007669"/>
    <property type="project" value="TreeGrafter"/>
</dbReference>
<evidence type="ECO:0000313" key="3">
    <source>
        <dbReference type="RefSeq" id="XP_030634493.1"/>
    </source>
</evidence>
<dbReference type="RefSeq" id="XP_030634493.1">
    <property type="nucleotide sequence ID" value="XM_030778633.1"/>
</dbReference>
<dbReference type="AlphaFoldDB" id="A0A6J2VR71"/>
<dbReference type="Gene3D" id="1.25.40.10">
    <property type="entry name" value="Tetratricopeptide repeat domain"/>
    <property type="match status" value="1"/>
</dbReference>
<keyword evidence="1" id="KW-0802">TPR repeat</keyword>
<dbReference type="InterPro" id="IPR016024">
    <property type="entry name" value="ARM-type_fold"/>
</dbReference>